<feature type="signal peptide" evidence="1">
    <location>
        <begin position="1"/>
        <end position="18"/>
    </location>
</feature>
<gene>
    <name evidence="2" type="ORF">LX32DRAFT_641998</name>
</gene>
<proteinExistence type="predicted"/>
<evidence type="ECO:0000313" key="3">
    <source>
        <dbReference type="Proteomes" id="UP001232148"/>
    </source>
</evidence>
<feature type="chain" id="PRO_5042230999" evidence="1">
    <location>
        <begin position="19"/>
        <end position="103"/>
    </location>
</feature>
<protein>
    <submittedName>
        <fullName evidence="2">Uncharacterized protein</fullName>
    </submittedName>
</protein>
<keyword evidence="1" id="KW-0732">Signal</keyword>
<accession>A0AAD9LZ55</accession>
<comment type="caution">
    <text evidence="2">The sequence shown here is derived from an EMBL/GenBank/DDBJ whole genome shotgun (WGS) entry which is preliminary data.</text>
</comment>
<reference evidence="2" key="1">
    <citation type="submission" date="2021-06" db="EMBL/GenBank/DDBJ databases">
        <title>Comparative genomics, transcriptomics and evolutionary studies reveal genomic signatures of adaptation to plant cell wall in hemibiotrophic fungi.</title>
        <authorList>
            <consortium name="DOE Joint Genome Institute"/>
            <person name="Baroncelli R."/>
            <person name="Diaz J.F."/>
            <person name="Benocci T."/>
            <person name="Peng M."/>
            <person name="Battaglia E."/>
            <person name="Haridas S."/>
            <person name="Andreopoulos W."/>
            <person name="Labutti K."/>
            <person name="Pangilinan J."/>
            <person name="Floch G.L."/>
            <person name="Makela M.R."/>
            <person name="Henrissat B."/>
            <person name="Grigoriev I.V."/>
            <person name="Crouch J.A."/>
            <person name="De Vries R.P."/>
            <person name="Sukno S.A."/>
            <person name="Thon M.R."/>
        </authorList>
    </citation>
    <scope>NUCLEOTIDE SEQUENCE</scope>
    <source>
        <strain evidence="2">MAFF235873</strain>
    </source>
</reference>
<evidence type="ECO:0000256" key="1">
    <source>
        <dbReference type="SAM" id="SignalP"/>
    </source>
</evidence>
<sequence length="103" mass="10462">MLFIRPLIVVAVAIGASAAPAPGPQAATTPAADLCSGVTCPQNSYCKVFDFRLEHPVGCQSNGTVPASAETCGTVICPTGTTCCNSSCGVCRKPGDPCLQWVC</sequence>
<dbReference type="EMBL" id="MU842918">
    <property type="protein sequence ID" value="KAK2026277.1"/>
    <property type="molecule type" value="Genomic_DNA"/>
</dbReference>
<dbReference type="Proteomes" id="UP001232148">
    <property type="component" value="Unassembled WGS sequence"/>
</dbReference>
<name>A0AAD9LZ55_9PEZI</name>
<evidence type="ECO:0000313" key="2">
    <source>
        <dbReference type="EMBL" id="KAK2026277.1"/>
    </source>
</evidence>
<keyword evidence="3" id="KW-1185">Reference proteome</keyword>
<organism evidence="2 3">
    <name type="scientific">Colletotrichum zoysiae</name>
    <dbReference type="NCBI Taxonomy" id="1216348"/>
    <lineage>
        <taxon>Eukaryota</taxon>
        <taxon>Fungi</taxon>
        <taxon>Dikarya</taxon>
        <taxon>Ascomycota</taxon>
        <taxon>Pezizomycotina</taxon>
        <taxon>Sordariomycetes</taxon>
        <taxon>Hypocreomycetidae</taxon>
        <taxon>Glomerellales</taxon>
        <taxon>Glomerellaceae</taxon>
        <taxon>Colletotrichum</taxon>
        <taxon>Colletotrichum graminicola species complex</taxon>
    </lineage>
</organism>
<dbReference type="AlphaFoldDB" id="A0AAD9LZ55"/>